<keyword evidence="3" id="KW-0560">Oxidoreductase</keyword>
<name>A0ABW4WTU7_9BACT</name>
<dbReference type="InterPro" id="IPR011251">
    <property type="entry name" value="Luciferase-like_dom"/>
</dbReference>
<comment type="caution">
    <text evidence="3">The sequence shown here is derived from an EMBL/GenBank/DDBJ whole genome shotgun (WGS) entry which is preliminary data.</text>
</comment>
<dbReference type="Proteomes" id="UP001597369">
    <property type="component" value="Unassembled WGS sequence"/>
</dbReference>
<dbReference type="InterPro" id="IPR050766">
    <property type="entry name" value="Bact_Lucif_Oxidored"/>
</dbReference>
<feature type="domain" description="Luciferase-like" evidence="2">
    <location>
        <begin position="15"/>
        <end position="301"/>
    </location>
</feature>
<evidence type="ECO:0000313" key="4">
    <source>
        <dbReference type="Proteomes" id="UP001597369"/>
    </source>
</evidence>
<proteinExistence type="predicted"/>
<evidence type="ECO:0000259" key="2">
    <source>
        <dbReference type="Pfam" id="PF00296"/>
    </source>
</evidence>
<dbReference type="Gene3D" id="3.20.20.30">
    <property type="entry name" value="Luciferase-like domain"/>
    <property type="match status" value="1"/>
</dbReference>
<gene>
    <name evidence="3" type="ORF">ACFSKU_00490</name>
</gene>
<dbReference type="EC" id="1.-.-.-" evidence="3"/>
<dbReference type="CDD" id="cd00347">
    <property type="entry name" value="Flavin_utilizing_monoxygenases"/>
    <property type="match status" value="1"/>
</dbReference>
<dbReference type="SUPFAM" id="SSF51679">
    <property type="entry name" value="Bacterial luciferase-like"/>
    <property type="match status" value="1"/>
</dbReference>
<dbReference type="InterPro" id="IPR036661">
    <property type="entry name" value="Luciferase-like_sf"/>
</dbReference>
<dbReference type="PANTHER" id="PTHR30137">
    <property type="entry name" value="LUCIFERASE-LIKE MONOOXYGENASE"/>
    <property type="match status" value="1"/>
</dbReference>
<dbReference type="RefSeq" id="WP_229962314.1">
    <property type="nucleotide sequence ID" value="NZ_JAJJWI010000021.1"/>
</dbReference>
<comment type="similarity">
    <text evidence="1">To bacterial alkanal monooxygenase alpha and beta chains.</text>
</comment>
<dbReference type="Pfam" id="PF00296">
    <property type="entry name" value="Bac_luciferase"/>
    <property type="match status" value="1"/>
</dbReference>
<dbReference type="EMBL" id="JBHUHV010000001">
    <property type="protein sequence ID" value="MFD2065345.1"/>
    <property type="molecule type" value="Genomic_DNA"/>
</dbReference>
<evidence type="ECO:0000313" key="3">
    <source>
        <dbReference type="EMBL" id="MFD2065345.1"/>
    </source>
</evidence>
<accession>A0ABW4WTU7</accession>
<evidence type="ECO:0000256" key="1">
    <source>
        <dbReference type="ARBA" id="ARBA00007789"/>
    </source>
</evidence>
<dbReference type="NCBIfam" id="TIGR03558">
    <property type="entry name" value="oxido_grp_1"/>
    <property type="match status" value="1"/>
</dbReference>
<keyword evidence="4" id="KW-1185">Reference proteome</keyword>
<protein>
    <submittedName>
        <fullName evidence="3">LLM class flavin-dependent oxidoreductase</fullName>
        <ecNumber evidence="3">1.-.-.-</ecNumber>
    </submittedName>
</protein>
<dbReference type="PANTHER" id="PTHR30137:SF6">
    <property type="entry name" value="LUCIFERASE-LIKE MONOOXYGENASE"/>
    <property type="match status" value="1"/>
</dbReference>
<dbReference type="GO" id="GO:0016491">
    <property type="term" value="F:oxidoreductase activity"/>
    <property type="evidence" value="ECO:0007669"/>
    <property type="project" value="UniProtKB-KW"/>
</dbReference>
<reference evidence="4" key="1">
    <citation type="journal article" date="2019" name="Int. J. Syst. Evol. Microbiol.">
        <title>The Global Catalogue of Microorganisms (GCM) 10K type strain sequencing project: providing services to taxonomists for standard genome sequencing and annotation.</title>
        <authorList>
            <consortium name="The Broad Institute Genomics Platform"/>
            <consortium name="The Broad Institute Genome Sequencing Center for Infectious Disease"/>
            <person name="Wu L."/>
            <person name="Ma J."/>
        </authorList>
    </citation>
    <scope>NUCLEOTIDE SEQUENCE [LARGE SCALE GENOMIC DNA]</scope>
    <source>
        <strain evidence="4">JCM 16545</strain>
    </source>
</reference>
<organism evidence="3 4">
    <name type="scientific">Pontibacter silvestris</name>
    <dbReference type="NCBI Taxonomy" id="2305183"/>
    <lineage>
        <taxon>Bacteria</taxon>
        <taxon>Pseudomonadati</taxon>
        <taxon>Bacteroidota</taxon>
        <taxon>Cytophagia</taxon>
        <taxon>Cytophagales</taxon>
        <taxon>Hymenobacteraceae</taxon>
        <taxon>Pontibacter</taxon>
    </lineage>
</organism>
<dbReference type="InterPro" id="IPR019949">
    <property type="entry name" value="CmoO-like"/>
</dbReference>
<sequence length="339" mass="37130">MSDHHKKLADIPVSVLDLAPIRSGETAADSFHNSLNLAQNVERLGFTRYWLAEHHNMPGIASSATSVLIGYIAGGTSKIKVGSGGVMLPNHAPLIVAEQFGTLESLYPGRINLGLGRAPGTDQLTAMALRRDLHGNVESFPQNVEELRNYFANNPTARVRAVPGEGLNVPIWLLGSSTYGAQLAGILGLPYAFASHFAPANLHSALKVYRESFQPSDELQEPYAMACVNVIAADTDEEANRLATTLYTSFLNVIRGTARQLQPPVESLEAMWDASEKYSVQQMLRYSFVGGPKTVQEELQSFLDETQVNEIMVASSVYDNQARVHSYEIIADFFKKAEF</sequence>